<gene>
    <name evidence="1" type="ORF">BpHYR1_003964</name>
</gene>
<accession>A0A3M7RXG0</accession>
<reference evidence="1 2" key="1">
    <citation type="journal article" date="2018" name="Sci. Rep.">
        <title>Genomic signatures of local adaptation to the degree of environmental predictability in rotifers.</title>
        <authorList>
            <person name="Franch-Gras L."/>
            <person name="Hahn C."/>
            <person name="Garcia-Roger E.M."/>
            <person name="Carmona M.J."/>
            <person name="Serra M."/>
            <person name="Gomez A."/>
        </authorList>
    </citation>
    <scope>NUCLEOTIDE SEQUENCE [LARGE SCALE GENOMIC DNA]</scope>
    <source>
        <strain evidence="1">HYR1</strain>
    </source>
</reference>
<proteinExistence type="predicted"/>
<sequence length="97" mass="11827">MSQRCLLRRQPFVRWHRLVFAAVLAQKFFAVNWAAMLNTMSLHTCEFEQLFEWQLPGSPFQAQVCKKFQQEKFDQVWRAMVLYQNSPEIFRRPEWRS</sequence>
<keyword evidence="2" id="KW-1185">Reference proteome</keyword>
<evidence type="ECO:0000313" key="2">
    <source>
        <dbReference type="Proteomes" id="UP000276133"/>
    </source>
</evidence>
<comment type="caution">
    <text evidence="1">The sequence shown here is derived from an EMBL/GenBank/DDBJ whole genome shotgun (WGS) entry which is preliminary data.</text>
</comment>
<protein>
    <submittedName>
        <fullName evidence="1">Uncharacterized protein</fullName>
    </submittedName>
</protein>
<dbReference type="EMBL" id="REGN01002412">
    <property type="protein sequence ID" value="RNA28251.1"/>
    <property type="molecule type" value="Genomic_DNA"/>
</dbReference>
<organism evidence="1 2">
    <name type="scientific">Brachionus plicatilis</name>
    <name type="common">Marine rotifer</name>
    <name type="synonym">Brachionus muelleri</name>
    <dbReference type="NCBI Taxonomy" id="10195"/>
    <lineage>
        <taxon>Eukaryota</taxon>
        <taxon>Metazoa</taxon>
        <taxon>Spiralia</taxon>
        <taxon>Gnathifera</taxon>
        <taxon>Rotifera</taxon>
        <taxon>Eurotatoria</taxon>
        <taxon>Monogononta</taxon>
        <taxon>Pseudotrocha</taxon>
        <taxon>Ploima</taxon>
        <taxon>Brachionidae</taxon>
        <taxon>Brachionus</taxon>
    </lineage>
</organism>
<evidence type="ECO:0000313" key="1">
    <source>
        <dbReference type="EMBL" id="RNA28251.1"/>
    </source>
</evidence>
<dbReference type="Proteomes" id="UP000276133">
    <property type="component" value="Unassembled WGS sequence"/>
</dbReference>
<name>A0A3M7RXG0_BRAPC</name>
<dbReference type="AlphaFoldDB" id="A0A3M7RXG0"/>